<protein>
    <submittedName>
        <fullName evidence="1">Uncharacterized protein</fullName>
    </submittedName>
</protein>
<proteinExistence type="predicted"/>
<organism evidence="1 2">
    <name type="scientific">Cordylochernes scorpioides</name>
    <dbReference type="NCBI Taxonomy" id="51811"/>
    <lineage>
        <taxon>Eukaryota</taxon>
        <taxon>Metazoa</taxon>
        <taxon>Ecdysozoa</taxon>
        <taxon>Arthropoda</taxon>
        <taxon>Chelicerata</taxon>
        <taxon>Arachnida</taxon>
        <taxon>Pseudoscorpiones</taxon>
        <taxon>Cheliferoidea</taxon>
        <taxon>Chernetidae</taxon>
        <taxon>Cordylochernes</taxon>
    </lineage>
</organism>
<reference evidence="1 2" key="1">
    <citation type="submission" date="2022-01" db="EMBL/GenBank/DDBJ databases">
        <title>A chromosomal length assembly of Cordylochernes scorpioides.</title>
        <authorList>
            <person name="Zeh D."/>
            <person name="Zeh J."/>
        </authorList>
    </citation>
    <scope>NUCLEOTIDE SEQUENCE [LARGE SCALE GENOMIC DNA]</scope>
    <source>
        <strain evidence="1">IN4F17</strain>
        <tissue evidence="1">Whole Body</tissue>
    </source>
</reference>
<accession>A0ABY6KNE6</accession>
<dbReference type="Pfam" id="PF05380">
    <property type="entry name" value="Peptidase_A17"/>
    <property type="match status" value="2"/>
</dbReference>
<name>A0ABY6KNE6_9ARAC</name>
<sequence length="1347" mass="154423">MKMLPHSIYFEKIKGAWPHLARMRARDMKNVVPEIIIGGNNSNLILARELPSRPPDVPIGWRTPLGWTIPGPHLWSDVIALLGNLCEEQECPGTRASETTSFPSYTTGLHVDDCLTEAGLIEACKELRKDLSEINEACGFHMCTFNRNSREVLESIPVDLRADVAKSLNDKSSFVGERVLGMLWNLEADTFGFGLRFHKVPEEILSGAVSTKRQACSLVMSVYDPLGLVNHFKIKGIMLLQRTWISEIDWDREFLHVIYDEWLTWLGNLKEIVRVKVPRCYDFGFEYAKEKELHVFVDASPEAYSSIAYLGCLHGSEEISVALFGSKARVALVQLGERKRTIPQLELHAEILGSRFAVQLKCELNSRLDRIVCWSDSKVVLFWIRADDVRHKEFEPNRVGPKFLMKPEKDWPQEFNAMFYGITVMTVLEPKVEEDGIKLCRCLFVLENFITLSRLLRRTEAVQRAASYWSQKILKSRDGISTPWECAQDDRKKIIKYRFIVNSEEYDAALNILVKGKAAKQVKLARLSPVLLDGVICLKIQVRQAKRLLQSQKTLAILPSRPHFIELVIQAEHERYAHQETETVLNNMRKKFWIVNGPPIITEMGYFLITVWQCRPHLRSTDSISLDQLRDTALLTALKSAENIVNSRPINYVSSDPTEEEALTPNNFLNMWKRGFISNVRLGKDEQVRVVKFTTKNGGKEVIYERPDSKVCPLGLKMDLPDQNKEIHGELLHKSRAGMSQNSREVLESIPVDLRADVAKSLNDKSSFVGERVLGMLWNLEADTFGFGLRFHKVPEEILSGAVSTKRQACSLVMSVYDPLGLVNHFKIKGIMLLQRTWISEIDWDREFLHVIYDEWLTWLGNLKEIVRVKVPRCYDFGFEYAKEKELHVFVDASPEAYSSIAYLGCLHGSEEISVALFGSKARVALVQLGERKRTIPQLELHAEILGSRFAVQLKCELNSRLDRIVCWSDSKVVLFWIRADDVRHKEFEPNRVGPKFLMKPEKDWPQEFNAMFYGITVMTVLEPKVEEDGIKLCRCLFVLENFITLSRLLRRTEAVQRAASYWSQKILKSRDGISTPWECAQDDRKKIIKYRFIVNSEEYDAALNILVKGKAAKQVKLARLSPVLLDGVICLKIQVRQAKRLLQSQKTLAILPSRPHFIELVIQAEHERYAHQETETVLNNMRKKFWIVNGPPIITEMGYFLITVWQCRPHLRSTDSISLDQLRDTALLTALKSAENIVNSRPINYVSSDPTEEEALTPNNFLLFFVDEQHTRNMWKRGFISNVRLGKDEQVRVVKFTTKNGGKEVIYERPDSKVCPLGLKMDLPDQNKEIHGELLHKSRAGMSQCA</sequence>
<keyword evidence="2" id="KW-1185">Reference proteome</keyword>
<evidence type="ECO:0000313" key="1">
    <source>
        <dbReference type="EMBL" id="UYV70059.1"/>
    </source>
</evidence>
<dbReference type="Proteomes" id="UP001235939">
    <property type="component" value="Chromosome 07"/>
</dbReference>
<dbReference type="InterPro" id="IPR008042">
    <property type="entry name" value="Retrotrans_Pao"/>
</dbReference>
<gene>
    <name evidence="1" type="ORF">LAZ67_7001654</name>
</gene>
<dbReference type="PANTHER" id="PTHR47331">
    <property type="entry name" value="PHD-TYPE DOMAIN-CONTAINING PROTEIN"/>
    <property type="match status" value="1"/>
</dbReference>
<dbReference type="EMBL" id="CP092869">
    <property type="protein sequence ID" value="UYV70059.1"/>
    <property type="molecule type" value="Genomic_DNA"/>
</dbReference>
<evidence type="ECO:0000313" key="2">
    <source>
        <dbReference type="Proteomes" id="UP001235939"/>
    </source>
</evidence>